<sequence>MWNSLLGFWDQYHGLIIGFSVLGLVLLANQLIYRRYWTSYPTRAAYLAAHPGCDTVDGVVCATCRRKALVGPVAGRGRIYRCGWCETELYRVDCA</sequence>
<reference evidence="2 3" key="1">
    <citation type="submission" date="2016-03" db="EMBL/GenBank/DDBJ databases">
        <title>Draft Genome Sequence of the Strain BR 10245 (Bradyrhizobium sp.) isolated from nodules of Centrolobium paraense.</title>
        <authorList>
            <person name="Simoes-Araujo J.L.Sr."/>
            <person name="Barauna A.C."/>
            <person name="Silva K."/>
            <person name="Zilli J.E."/>
        </authorList>
    </citation>
    <scope>NUCLEOTIDE SEQUENCE [LARGE SCALE GENOMIC DNA]</scope>
    <source>
        <strain evidence="2 3">BR 10245</strain>
    </source>
</reference>
<dbReference type="RefSeq" id="WP_063697122.1">
    <property type="nucleotide sequence ID" value="NZ_LUUB01000028.1"/>
</dbReference>
<dbReference type="Proteomes" id="UP000076959">
    <property type="component" value="Unassembled WGS sequence"/>
</dbReference>
<feature type="transmembrane region" description="Helical" evidence="1">
    <location>
        <begin position="12"/>
        <end position="33"/>
    </location>
</feature>
<proteinExistence type="predicted"/>
<gene>
    <name evidence="2" type="ORF">AYJ54_41665</name>
</gene>
<accession>A0A176Z4R7</accession>
<name>A0A176Z4R7_9BRAD</name>
<protein>
    <submittedName>
        <fullName evidence="2">Uncharacterized protein</fullName>
    </submittedName>
</protein>
<keyword evidence="3" id="KW-1185">Reference proteome</keyword>
<dbReference type="AlphaFoldDB" id="A0A176Z4R7"/>
<comment type="caution">
    <text evidence="2">The sequence shown here is derived from an EMBL/GenBank/DDBJ whole genome shotgun (WGS) entry which is preliminary data.</text>
</comment>
<keyword evidence="1" id="KW-1133">Transmembrane helix</keyword>
<dbReference type="EMBL" id="LUUB01000028">
    <property type="protein sequence ID" value="OAF14825.1"/>
    <property type="molecule type" value="Genomic_DNA"/>
</dbReference>
<keyword evidence="1" id="KW-0472">Membrane</keyword>
<organism evidence="2 3">
    <name type="scientific">Bradyrhizobium centrolobii</name>
    <dbReference type="NCBI Taxonomy" id="1505087"/>
    <lineage>
        <taxon>Bacteria</taxon>
        <taxon>Pseudomonadati</taxon>
        <taxon>Pseudomonadota</taxon>
        <taxon>Alphaproteobacteria</taxon>
        <taxon>Hyphomicrobiales</taxon>
        <taxon>Nitrobacteraceae</taxon>
        <taxon>Bradyrhizobium</taxon>
    </lineage>
</organism>
<evidence type="ECO:0000313" key="2">
    <source>
        <dbReference type="EMBL" id="OAF14825.1"/>
    </source>
</evidence>
<keyword evidence="1" id="KW-0812">Transmembrane</keyword>
<evidence type="ECO:0000256" key="1">
    <source>
        <dbReference type="SAM" id="Phobius"/>
    </source>
</evidence>
<evidence type="ECO:0000313" key="3">
    <source>
        <dbReference type="Proteomes" id="UP000076959"/>
    </source>
</evidence>
<dbReference type="OrthoDB" id="8240425at2"/>
<dbReference type="STRING" id="1505087.AYJ54_41665"/>